<evidence type="ECO:0000313" key="2">
    <source>
        <dbReference type="Proteomes" id="UP000827408"/>
    </source>
</evidence>
<dbReference type="KEGG" id="vg:75687004"/>
<dbReference type="EMBL" id="MZ130491">
    <property type="protein sequence ID" value="QWM90582.1"/>
    <property type="molecule type" value="Genomic_DNA"/>
</dbReference>
<dbReference type="Proteomes" id="UP000827408">
    <property type="component" value="Segment"/>
</dbReference>
<dbReference type="GeneID" id="75687004"/>
<proteinExistence type="predicted"/>
<organism evidence="1 2">
    <name type="scientific">uncultured phage cr61_1</name>
    <dbReference type="NCBI Taxonomy" id="2986417"/>
    <lineage>
        <taxon>Viruses</taxon>
        <taxon>Duplodnaviria</taxon>
        <taxon>Heunggongvirae</taxon>
        <taxon>Uroviricota</taxon>
        <taxon>Caudoviricetes</taxon>
        <taxon>Crassvirales</taxon>
        <taxon>Suoliviridae</taxon>
        <taxon>Oafivirinae</taxon>
        <taxon>Bohxovirus</taxon>
        <taxon>Bohxovirus oralis</taxon>
    </lineage>
</organism>
<evidence type="ECO:0000313" key="1">
    <source>
        <dbReference type="EMBL" id="QWM90582.1"/>
    </source>
</evidence>
<dbReference type="RefSeq" id="YP_010509522.1">
    <property type="nucleotide sequence ID" value="NC_067209.1"/>
</dbReference>
<sequence>MGVPSYNSDNNNNRFETIVLILFFLLLLLGATTKCSAQKVQQKAVYDTVMCDQSCIQKYVQIPNEKTGKVRIFAVYKDSKHNVNELINVSESTFDYIQTCKTYGIPAQLGIKLRNGAIQSIIRIKTIITVRR</sequence>
<keyword evidence="2" id="KW-1185">Reference proteome</keyword>
<name>A0AAE7V4W0_9CAUD</name>
<protein>
    <submittedName>
        <fullName evidence="1">Uncharacterized protein</fullName>
    </submittedName>
</protein>
<reference evidence="1 2" key="1">
    <citation type="submission" date="2021-04" db="EMBL/GenBank/DDBJ databases">
        <authorList>
            <person name="Shkoporov A.N."/>
            <person name="Stockdale S.R."/>
            <person name="Guerin E."/>
            <person name="Ross R.P."/>
            <person name="Hill C."/>
        </authorList>
    </citation>
    <scope>NUCLEOTIDE SEQUENCE [LARGE SCALE GENOMIC DNA]</scope>
    <source>
        <strain evidence="2">cr61_1</strain>
    </source>
</reference>
<accession>A0AAE7V4W0</accession>
<gene>
    <name evidence="1" type="primary">gp_67512</name>
</gene>